<dbReference type="SMART" id="SM00724">
    <property type="entry name" value="TLC"/>
    <property type="match status" value="1"/>
</dbReference>
<feature type="transmembrane region" description="Helical" evidence="10">
    <location>
        <begin position="211"/>
        <end position="232"/>
    </location>
</feature>
<dbReference type="Pfam" id="PF01096">
    <property type="entry name" value="Zn_ribbon_TFIIS"/>
    <property type="match status" value="1"/>
</dbReference>
<proteinExistence type="predicted"/>
<evidence type="ECO:0000256" key="2">
    <source>
        <dbReference type="ARBA" id="ARBA00022692"/>
    </source>
</evidence>
<dbReference type="GO" id="GO:0016020">
    <property type="term" value="C:membrane"/>
    <property type="evidence" value="ECO:0007669"/>
    <property type="project" value="UniProtKB-SubCell"/>
</dbReference>
<dbReference type="Proteomes" id="UP000516314">
    <property type="component" value="Chromosome 3"/>
</dbReference>
<keyword evidence="3" id="KW-0479">Metal-binding</keyword>
<dbReference type="PANTHER" id="PTHR31766">
    <property type="entry name" value="GLABROUS1 ENHANCER-BINDING PROTEIN-LIKE 2"/>
    <property type="match status" value="1"/>
</dbReference>
<dbReference type="InterPro" id="IPR001222">
    <property type="entry name" value="Znf_TFIIS"/>
</dbReference>
<evidence type="ECO:0000259" key="11">
    <source>
        <dbReference type="PROSITE" id="PS50922"/>
    </source>
</evidence>
<dbReference type="InterPro" id="IPR034004">
    <property type="entry name" value="Zn_ribbon_RPA12_C"/>
</dbReference>
<name>A0A7G2EQI7_ARATH</name>
<feature type="transmembrane region" description="Helical" evidence="10">
    <location>
        <begin position="290"/>
        <end position="309"/>
    </location>
</feature>
<reference evidence="13 14" key="1">
    <citation type="submission" date="2020-09" db="EMBL/GenBank/DDBJ databases">
        <authorList>
            <person name="Ashkenazy H."/>
        </authorList>
    </citation>
    <scope>NUCLEOTIDE SEQUENCE [LARGE SCALE GENOMIC DNA]</scope>
    <source>
        <strain evidence="14">cv. Cdm-0</strain>
    </source>
</reference>
<feature type="transmembrane region" description="Helical" evidence="10">
    <location>
        <begin position="253"/>
        <end position="270"/>
    </location>
</feature>
<feature type="domain" description="TFIIS-type" evidence="12">
    <location>
        <begin position="77"/>
        <end position="117"/>
    </location>
</feature>
<evidence type="ECO:0000259" key="12">
    <source>
        <dbReference type="PROSITE" id="PS51133"/>
    </source>
</evidence>
<protein>
    <submittedName>
        <fullName evidence="13">(thale cress) hypothetical protein</fullName>
    </submittedName>
</protein>
<keyword evidence="6 10" id="KW-1133">Transmembrane helix</keyword>
<dbReference type="PROSITE" id="PS50922">
    <property type="entry name" value="TLC"/>
    <property type="match status" value="1"/>
</dbReference>
<dbReference type="CDD" id="cd10507">
    <property type="entry name" value="Zn-ribbon_RPA12"/>
    <property type="match status" value="1"/>
</dbReference>
<dbReference type="AlphaFoldDB" id="A0A7G2EQI7"/>
<dbReference type="Pfam" id="PF03798">
    <property type="entry name" value="TRAM_LAG1_CLN8"/>
    <property type="match status" value="1"/>
</dbReference>
<feature type="domain" description="TLC" evidence="11">
    <location>
        <begin position="114"/>
        <end position="320"/>
    </location>
</feature>
<sequence length="326" mass="36764">MEKSRESEFLFCNLCGTMLVLKSTKYAECPHCKTTRNAKDIIDKEIAYTVSAEDIRRELGISLFGEKTQAEAELPKIKKACEKCQHPELVYTTRQTRSADEGQTTYYTCPNCAHRFTEGASCLMSLFHGTPAVIMASHALLTTPRADVHSFASPNTAVESNVLDFSMAYFTVDLLHYLIFLPNDFIFILHHIATLYVFATCRFAVGHGAHGLLLLLILAEATSACQNVWTITGYRKNDVALARRVRELLSPPFYLFYTVVRGLAGPVVLYDMATFYGSGAADGVVPRWAWLSWLVVIGFAILVSILWVLRNWLDWFRENNSSKKYK</sequence>
<dbReference type="InterPro" id="IPR040327">
    <property type="entry name" value="At5g14285-like"/>
</dbReference>
<evidence type="ECO:0000256" key="8">
    <source>
        <dbReference type="PROSITE-ProRule" id="PRU00205"/>
    </source>
</evidence>
<dbReference type="GO" id="GO:0008270">
    <property type="term" value="F:zinc ion binding"/>
    <property type="evidence" value="ECO:0007669"/>
    <property type="project" value="UniProtKB-KW"/>
</dbReference>
<dbReference type="PANTHER" id="PTHR31766:SF11">
    <property type="entry name" value="TRAM, LAG1 AND CLN8 (TLC) LIPID-SENSING DOMAIN CONTAINING PROTEIN"/>
    <property type="match status" value="1"/>
</dbReference>
<keyword evidence="5" id="KW-0862">Zinc</keyword>
<feature type="transmembrane region" description="Helical" evidence="10">
    <location>
        <begin position="185"/>
        <end position="205"/>
    </location>
</feature>
<dbReference type="SMART" id="SM00440">
    <property type="entry name" value="ZnF_C2C2"/>
    <property type="match status" value="1"/>
</dbReference>
<evidence type="ECO:0000313" key="14">
    <source>
        <dbReference type="Proteomes" id="UP000516314"/>
    </source>
</evidence>
<dbReference type="PROSITE" id="PS51133">
    <property type="entry name" value="ZF_TFIIS_2"/>
    <property type="match status" value="1"/>
</dbReference>
<evidence type="ECO:0000256" key="4">
    <source>
        <dbReference type="ARBA" id="ARBA00022771"/>
    </source>
</evidence>
<dbReference type="Gene3D" id="2.20.25.10">
    <property type="match status" value="1"/>
</dbReference>
<organism evidence="13 14">
    <name type="scientific">Arabidopsis thaliana</name>
    <name type="common">Mouse-ear cress</name>
    <dbReference type="NCBI Taxonomy" id="3702"/>
    <lineage>
        <taxon>Eukaryota</taxon>
        <taxon>Viridiplantae</taxon>
        <taxon>Streptophyta</taxon>
        <taxon>Embryophyta</taxon>
        <taxon>Tracheophyta</taxon>
        <taxon>Spermatophyta</taxon>
        <taxon>Magnoliopsida</taxon>
        <taxon>eudicotyledons</taxon>
        <taxon>Gunneridae</taxon>
        <taxon>Pentapetalae</taxon>
        <taxon>rosids</taxon>
        <taxon>malvids</taxon>
        <taxon>Brassicales</taxon>
        <taxon>Brassicaceae</taxon>
        <taxon>Camelineae</taxon>
        <taxon>Arabidopsis</taxon>
    </lineage>
</organism>
<evidence type="ECO:0000256" key="3">
    <source>
        <dbReference type="ARBA" id="ARBA00022723"/>
    </source>
</evidence>
<gene>
    <name evidence="13" type="ORF">AT9943_LOCUS12062</name>
</gene>
<dbReference type="GO" id="GO:0006351">
    <property type="term" value="P:DNA-templated transcription"/>
    <property type="evidence" value="ECO:0007669"/>
    <property type="project" value="InterPro"/>
</dbReference>
<dbReference type="FunFam" id="2.20.25.10:FF:000077">
    <property type="entry name" value="DNA-directed RNA polymerase subunit"/>
    <property type="match status" value="1"/>
</dbReference>
<evidence type="ECO:0000256" key="6">
    <source>
        <dbReference type="ARBA" id="ARBA00022989"/>
    </source>
</evidence>
<dbReference type="EMBL" id="LR881468">
    <property type="protein sequence ID" value="CAD5324152.1"/>
    <property type="molecule type" value="Genomic_DNA"/>
</dbReference>
<evidence type="ECO:0000256" key="5">
    <source>
        <dbReference type="ARBA" id="ARBA00022833"/>
    </source>
</evidence>
<dbReference type="InterPro" id="IPR006634">
    <property type="entry name" value="TLC-dom"/>
</dbReference>
<keyword evidence="2 8" id="KW-0812">Transmembrane</keyword>
<keyword evidence="7 8" id="KW-0472">Membrane</keyword>
<dbReference type="SUPFAM" id="SSF57783">
    <property type="entry name" value="Zinc beta-ribbon"/>
    <property type="match status" value="1"/>
</dbReference>
<evidence type="ECO:0000256" key="1">
    <source>
        <dbReference type="ARBA" id="ARBA00004141"/>
    </source>
</evidence>
<evidence type="ECO:0000313" key="13">
    <source>
        <dbReference type="EMBL" id="CAD5324152.1"/>
    </source>
</evidence>
<evidence type="ECO:0000256" key="7">
    <source>
        <dbReference type="ARBA" id="ARBA00023136"/>
    </source>
</evidence>
<accession>A0A7G2EQI7</accession>
<evidence type="ECO:0000256" key="9">
    <source>
        <dbReference type="PROSITE-ProRule" id="PRU00472"/>
    </source>
</evidence>
<dbReference type="GO" id="GO:0003676">
    <property type="term" value="F:nucleic acid binding"/>
    <property type="evidence" value="ECO:0007669"/>
    <property type="project" value="InterPro"/>
</dbReference>
<comment type="subcellular location">
    <subcellularLocation>
        <location evidence="1">Membrane</location>
        <topology evidence="1">Multi-pass membrane protein</topology>
    </subcellularLocation>
</comment>
<keyword evidence="4 9" id="KW-0863">Zinc-finger</keyword>
<dbReference type="PROSITE" id="PS00466">
    <property type="entry name" value="ZF_TFIIS_1"/>
    <property type="match status" value="1"/>
</dbReference>
<evidence type="ECO:0000256" key="10">
    <source>
        <dbReference type="SAM" id="Phobius"/>
    </source>
</evidence>